<reference evidence="3" key="1">
    <citation type="journal article" date="2014" name="Int. J. Syst. Evol. Microbiol.">
        <title>Complete genome sequence of Corynebacterium casei LMG S-19264T (=DSM 44701T), isolated from a smear-ripened cheese.</title>
        <authorList>
            <consortium name="US DOE Joint Genome Institute (JGI-PGF)"/>
            <person name="Walter F."/>
            <person name="Albersmeier A."/>
            <person name="Kalinowski J."/>
            <person name="Ruckert C."/>
        </authorList>
    </citation>
    <scope>NUCLEOTIDE SEQUENCE</scope>
    <source>
        <strain evidence="3">CGMCC 4.7299</strain>
    </source>
</reference>
<dbReference type="Gene3D" id="3.40.50.1820">
    <property type="entry name" value="alpha/beta hydrolase"/>
    <property type="match status" value="1"/>
</dbReference>
<evidence type="ECO:0000256" key="1">
    <source>
        <dbReference type="ARBA" id="ARBA00022559"/>
    </source>
</evidence>
<dbReference type="EMBL" id="BMMX01000001">
    <property type="protein sequence ID" value="GGK73173.1"/>
    <property type="molecule type" value="Genomic_DNA"/>
</dbReference>
<comment type="caution">
    <text evidence="3">The sequence shown here is derived from an EMBL/GenBank/DDBJ whole genome shotgun (WGS) entry which is preliminary data.</text>
</comment>
<sequence>MPFVSVNGTRLNYDDAGSGPPVLMIMGSGSRGRAWHLHQVPALVAAGYRAVTYDSRGIPPSDECAADLTVADMVRDAAALIEKLRLAPARVVGTSMGAYVAQELLLERPELVSRAVLMASRSRCDRARSVLAEAELELYDSGVKLPVRYAAIVRALQYLSPATLDDDQAAADWLDLLEIFVMEGSGYRAQLGLEPMPDRTAAYRDIRTPCHVLSFADDLLTSPQRGRDLAAAIPGATFELIENAGHFGYLERPDEVNHSILRFLDGPPAS</sequence>
<keyword evidence="1" id="KW-0560">Oxidoreductase</keyword>
<dbReference type="RefSeq" id="WP_189077247.1">
    <property type="nucleotide sequence ID" value="NZ_BMMX01000001.1"/>
</dbReference>
<dbReference type="InterPro" id="IPR050471">
    <property type="entry name" value="AB_hydrolase"/>
</dbReference>
<dbReference type="PRINTS" id="PR00111">
    <property type="entry name" value="ABHYDROLASE"/>
</dbReference>
<keyword evidence="3" id="KW-0378">Hydrolase</keyword>
<organism evidence="3 4">
    <name type="scientific">Mangrovihabitans endophyticus</name>
    <dbReference type="NCBI Taxonomy" id="1751298"/>
    <lineage>
        <taxon>Bacteria</taxon>
        <taxon>Bacillati</taxon>
        <taxon>Actinomycetota</taxon>
        <taxon>Actinomycetes</taxon>
        <taxon>Micromonosporales</taxon>
        <taxon>Micromonosporaceae</taxon>
        <taxon>Mangrovihabitans</taxon>
    </lineage>
</organism>
<proteinExistence type="predicted"/>
<dbReference type="Pfam" id="PF12697">
    <property type="entry name" value="Abhydrolase_6"/>
    <property type="match status" value="1"/>
</dbReference>
<keyword evidence="1" id="KW-0575">Peroxidase</keyword>
<feature type="domain" description="AB hydrolase-1" evidence="2">
    <location>
        <begin position="27"/>
        <end position="257"/>
    </location>
</feature>
<dbReference type="GO" id="GO:0016787">
    <property type="term" value="F:hydrolase activity"/>
    <property type="evidence" value="ECO:0007669"/>
    <property type="project" value="UniProtKB-KW"/>
</dbReference>
<keyword evidence="4" id="KW-1185">Reference proteome</keyword>
<dbReference type="Proteomes" id="UP000656042">
    <property type="component" value="Unassembled WGS sequence"/>
</dbReference>
<dbReference type="InterPro" id="IPR029058">
    <property type="entry name" value="AB_hydrolase_fold"/>
</dbReference>
<evidence type="ECO:0000313" key="4">
    <source>
        <dbReference type="Proteomes" id="UP000656042"/>
    </source>
</evidence>
<evidence type="ECO:0000313" key="3">
    <source>
        <dbReference type="EMBL" id="GGK73173.1"/>
    </source>
</evidence>
<accession>A0A8J3BWP2</accession>
<dbReference type="PANTHER" id="PTHR43433">
    <property type="entry name" value="HYDROLASE, ALPHA/BETA FOLD FAMILY PROTEIN"/>
    <property type="match status" value="1"/>
</dbReference>
<evidence type="ECO:0000259" key="2">
    <source>
        <dbReference type="Pfam" id="PF12697"/>
    </source>
</evidence>
<dbReference type="PANTHER" id="PTHR43433:SF5">
    <property type="entry name" value="AB HYDROLASE-1 DOMAIN-CONTAINING PROTEIN"/>
    <property type="match status" value="1"/>
</dbReference>
<protein>
    <submittedName>
        <fullName evidence="3">Hydrolase</fullName>
    </submittedName>
</protein>
<dbReference type="InterPro" id="IPR000639">
    <property type="entry name" value="Epox_hydrolase-like"/>
</dbReference>
<dbReference type="InterPro" id="IPR000073">
    <property type="entry name" value="AB_hydrolase_1"/>
</dbReference>
<gene>
    <name evidence="3" type="ORF">GCM10012284_03810</name>
</gene>
<reference evidence="3" key="2">
    <citation type="submission" date="2020-09" db="EMBL/GenBank/DDBJ databases">
        <authorList>
            <person name="Sun Q."/>
            <person name="Zhou Y."/>
        </authorList>
    </citation>
    <scope>NUCLEOTIDE SEQUENCE</scope>
    <source>
        <strain evidence="3">CGMCC 4.7299</strain>
    </source>
</reference>
<dbReference type="AlphaFoldDB" id="A0A8J3BWP2"/>
<name>A0A8J3BWP2_9ACTN</name>
<dbReference type="PRINTS" id="PR00412">
    <property type="entry name" value="EPOXHYDRLASE"/>
</dbReference>
<dbReference type="GO" id="GO:0004601">
    <property type="term" value="F:peroxidase activity"/>
    <property type="evidence" value="ECO:0007669"/>
    <property type="project" value="UniProtKB-KW"/>
</dbReference>
<dbReference type="SUPFAM" id="SSF53474">
    <property type="entry name" value="alpha/beta-Hydrolases"/>
    <property type="match status" value="1"/>
</dbReference>